<evidence type="ECO:0000259" key="5">
    <source>
        <dbReference type="PROSITE" id="PS51115"/>
    </source>
</evidence>
<evidence type="ECO:0000256" key="3">
    <source>
        <dbReference type="ARBA" id="ARBA00023157"/>
    </source>
</evidence>
<reference evidence="6" key="2">
    <citation type="submission" date="2020-05" db="UniProtKB">
        <authorList>
            <consortium name="EnsemblMetazoa"/>
        </authorList>
    </citation>
    <scope>IDENTIFICATION</scope>
    <source>
        <strain evidence="6">FAR1</strain>
    </source>
</reference>
<organism evidence="6 7">
    <name type="scientific">Anopheles farauti</name>
    <dbReference type="NCBI Taxonomy" id="69004"/>
    <lineage>
        <taxon>Eukaryota</taxon>
        <taxon>Metazoa</taxon>
        <taxon>Ecdysozoa</taxon>
        <taxon>Arthropoda</taxon>
        <taxon>Hexapoda</taxon>
        <taxon>Insecta</taxon>
        <taxon>Pterygota</taxon>
        <taxon>Neoptera</taxon>
        <taxon>Endopterygota</taxon>
        <taxon>Diptera</taxon>
        <taxon>Nematocera</taxon>
        <taxon>Culicoidea</taxon>
        <taxon>Culicidae</taxon>
        <taxon>Anophelinae</taxon>
        <taxon>Anopheles</taxon>
    </lineage>
</organism>
<dbReference type="EMBL" id="AXCN02001664">
    <property type="status" value="NOT_ANNOTATED_CDS"/>
    <property type="molecule type" value="Genomic_DNA"/>
</dbReference>
<dbReference type="CDD" id="cd00055">
    <property type="entry name" value="EGF_Lam"/>
    <property type="match status" value="1"/>
</dbReference>
<proteinExistence type="predicted"/>
<dbReference type="GO" id="GO:0048513">
    <property type="term" value="P:animal organ development"/>
    <property type="evidence" value="ECO:0007669"/>
    <property type="project" value="UniProtKB-ARBA"/>
</dbReference>
<accession>A0A182QGL7</accession>
<evidence type="ECO:0000313" key="6">
    <source>
        <dbReference type="EnsemblMetazoa" id="AFAF009754-PA"/>
    </source>
</evidence>
<dbReference type="Proteomes" id="UP000075886">
    <property type="component" value="Unassembled WGS sequence"/>
</dbReference>
<dbReference type="GO" id="GO:0048731">
    <property type="term" value="P:system development"/>
    <property type="evidence" value="ECO:0007669"/>
    <property type="project" value="UniProtKB-ARBA"/>
</dbReference>
<evidence type="ECO:0000256" key="4">
    <source>
        <dbReference type="ARBA" id="ARBA00023180"/>
    </source>
</evidence>
<dbReference type="EnsemblMetazoa" id="AFAF009754-RA">
    <property type="protein sequence ID" value="AFAF009754-PA"/>
    <property type="gene ID" value="AFAF009754"/>
</dbReference>
<dbReference type="AlphaFoldDB" id="A0A182QGL7"/>
<dbReference type="InterPro" id="IPR000034">
    <property type="entry name" value="Laminin_IV"/>
</dbReference>
<evidence type="ECO:0000313" key="7">
    <source>
        <dbReference type="Proteomes" id="UP000075886"/>
    </source>
</evidence>
<evidence type="ECO:0000256" key="1">
    <source>
        <dbReference type="ARBA" id="ARBA00022729"/>
    </source>
</evidence>
<feature type="domain" description="Laminin IV type A" evidence="5">
    <location>
        <begin position="1"/>
        <end position="160"/>
    </location>
</feature>
<keyword evidence="1" id="KW-0732">Signal</keyword>
<dbReference type="VEuPathDB" id="VectorBase:AFAF009754"/>
<dbReference type="SMART" id="SM00281">
    <property type="entry name" value="LamB"/>
    <property type="match status" value="1"/>
</dbReference>
<sequence length="214" mass="24972">MAMNDWKMWFATWDGRGEVKAVKNPHNFPTNQSLYYSLPYRFIEYQVKSYGGYLQLPVESEQIPEIFLMGYNRTLVFRGQPATEIFNGTIQIQLQETNFVLHNGTAIDRIEFLTVLAYIDRILIRMFPTKGRYEPSPRSIVMDSASDYQRGIGKAHFVEECRCPAGFRGTSCERCDFGYNRAFVGPPMGVCMPWEWHRNRYVPTSTTPRTYHYV</sequence>
<keyword evidence="2" id="KW-0677">Repeat</keyword>
<evidence type="ECO:0000256" key="2">
    <source>
        <dbReference type="ARBA" id="ARBA00022737"/>
    </source>
</evidence>
<dbReference type="InterPro" id="IPR002049">
    <property type="entry name" value="LE_dom"/>
</dbReference>
<dbReference type="Pfam" id="PF00052">
    <property type="entry name" value="Laminin_B"/>
    <property type="match status" value="1"/>
</dbReference>
<protein>
    <recommendedName>
        <fullName evidence="5">Laminin IV type A domain-containing protein</fullName>
    </recommendedName>
</protein>
<keyword evidence="4" id="KW-0325">Glycoprotein</keyword>
<reference evidence="7" key="1">
    <citation type="submission" date="2014-01" db="EMBL/GenBank/DDBJ databases">
        <title>The Genome Sequence of Anopheles farauti FAR1 (V2).</title>
        <authorList>
            <consortium name="The Broad Institute Genomics Platform"/>
            <person name="Neafsey D.E."/>
            <person name="Besansky N."/>
            <person name="Howell P."/>
            <person name="Walton C."/>
            <person name="Young S.K."/>
            <person name="Zeng Q."/>
            <person name="Gargeya S."/>
            <person name="Fitzgerald M."/>
            <person name="Haas B."/>
            <person name="Abouelleil A."/>
            <person name="Allen A.W."/>
            <person name="Alvarado L."/>
            <person name="Arachchi H.M."/>
            <person name="Berlin A.M."/>
            <person name="Chapman S.B."/>
            <person name="Gainer-Dewar J."/>
            <person name="Goldberg J."/>
            <person name="Griggs A."/>
            <person name="Gujja S."/>
            <person name="Hansen M."/>
            <person name="Howarth C."/>
            <person name="Imamovic A."/>
            <person name="Ireland A."/>
            <person name="Larimer J."/>
            <person name="McCowan C."/>
            <person name="Murphy C."/>
            <person name="Pearson M."/>
            <person name="Poon T.W."/>
            <person name="Priest M."/>
            <person name="Roberts A."/>
            <person name="Saif S."/>
            <person name="Shea T."/>
            <person name="Sisk P."/>
            <person name="Sykes S."/>
            <person name="Wortman J."/>
            <person name="Nusbaum C."/>
            <person name="Birren B."/>
        </authorList>
    </citation>
    <scope>NUCLEOTIDE SEQUENCE [LARGE SCALE GENOMIC DNA]</scope>
    <source>
        <strain evidence="7">FAR1</strain>
    </source>
</reference>
<keyword evidence="7" id="KW-1185">Reference proteome</keyword>
<dbReference type="PROSITE" id="PS51115">
    <property type="entry name" value="LAMININ_IVA"/>
    <property type="match status" value="1"/>
</dbReference>
<dbReference type="STRING" id="69004.A0A182QGL7"/>
<name>A0A182QGL7_9DIPT</name>
<keyword evidence="3" id="KW-1015">Disulfide bond</keyword>